<evidence type="ECO:0000313" key="2">
    <source>
        <dbReference type="EMBL" id="QQP89302.1"/>
    </source>
</evidence>
<keyword evidence="1" id="KW-0812">Transmembrane</keyword>
<dbReference type="EMBL" id="CP067420">
    <property type="protein sequence ID" value="QQP89302.1"/>
    <property type="molecule type" value="Genomic_DNA"/>
</dbReference>
<feature type="transmembrane region" description="Helical" evidence="1">
    <location>
        <begin position="20"/>
        <end position="43"/>
    </location>
</feature>
<reference evidence="2" key="1">
    <citation type="submission" date="2021-02" db="EMBL/GenBank/DDBJ databases">
        <title>Skermanella TT6 skin isolate.</title>
        <authorList>
            <person name="Lee K."/>
            <person name="Ganzorig M."/>
        </authorList>
    </citation>
    <scope>NUCLEOTIDE SEQUENCE</scope>
    <source>
        <strain evidence="2">TT6</strain>
    </source>
</reference>
<keyword evidence="1" id="KW-1133">Transmembrane helix</keyword>
<sequence>MLPLPLPPNPMNPFGIVSGAIAVTATMAGLGVGLALGAAMLAAGSAMSRNR</sequence>
<dbReference type="Proteomes" id="UP000595197">
    <property type="component" value="Chromosome"/>
</dbReference>
<evidence type="ECO:0000313" key="3">
    <source>
        <dbReference type="Proteomes" id="UP000595197"/>
    </source>
</evidence>
<keyword evidence="3" id="KW-1185">Reference proteome</keyword>
<evidence type="ECO:0000256" key="1">
    <source>
        <dbReference type="SAM" id="Phobius"/>
    </source>
</evidence>
<name>A0ABX7B4P6_9PROT</name>
<organism evidence="2 3">
    <name type="scientific">Skermanella cutis</name>
    <dbReference type="NCBI Taxonomy" id="2775420"/>
    <lineage>
        <taxon>Bacteria</taxon>
        <taxon>Pseudomonadati</taxon>
        <taxon>Pseudomonadota</taxon>
        <taxon>Alphaproteobacteria</taxon>
        <taxon>Rhodospirillales</taxon>
        <taxon>Azospirillaceae</taxon>
        <taxon>Skermanella</taxon>
    </lineage>
</organism>
<keyword evidence="1" id="KW-0472">Membrane</keyword>
<protein>
    <submittedName>
        <fullName evidence="2">Uncharacterized protein</fullName>
    </submittedName>
</protein>
<proteinExistence type="predicted"/>
<gene>
    <name evidence="2" type="ORF">IGS68_25485</name>
</gene>
<accession>A0ABX7B4P6</accession>
<dbReference type="RefSeq" id="WP_201075395.1">
    <property type="nucleotide sequence ID" value="NZ_CP067420.1"/>
</dbReference>